<proteinExistence type="predicted"/>
<name>A0A1B0AIN8_GLOPL</name>
<dbReference type="AlphaFoldDB" id="A0A1B0AIN8"/>
<sequence>MLHSNHTNTERQIWKQTAIQFRFCATYVHTNTNLCTYLSFNILSNVKTVLSQLQLQSQLAIDLEFACESKPTKLSTVIELETSIASNAFQESTHRTDDGNFCLNTKESRSYKNIVIVIFGDLEIDIHFLREFMAGDPNSNS</sequence>
<protein>
    <submittedName>
        <fullName evidence="1">Uncharacterized protein</fullName>
    </submittedName>
</protein>
<organism evidence="1 2">
    <name type="scientific">Glossina pallidipes</name>
    <name type="common">Tsetse fly</name>
    <dbReference type="NCBI Taxonomy" id="7398"/>
    <lineage>
        <taxon>Eukaryota</taxon>
        <taxon>Metazoa</taxon>
        <taxon>Ecdysozoa</taxon>
        <taxon>Arthropoda</taxon>
        <taxon>Hexapoda</taxon>
        <taxon>Insecta</taxon>
        <taxon>Pterygota</taxon>
        <taxon>Neoptera</taxon>
        <taxon>Endopterygota</taxon>
        <taxon>Diptera</taxon>
        <taxon>Brachycera</taxon>
        <taxon>Muscomorpha</taxon>
        <taxon>Hippoboscoidea</taxon>
        <taxon>Glossinidae</taxon>
        <taxon>Glossina</taxon>
    </lineage>
</organism>
<accession>A0A1B0AIN8</accession>
<keyword evidence="2" id="KW-1185">Reference proteome</keyword>
<dbReference type="Proteomes" id="UP000092445">
    <property type="component" value="Unassembled WGS sequence"/>
</dbReference>
<evidence type="ECO:0000313" key="2">
    <source>
        <dbReference type="Proteomes" id="UP000092445"/>
    </source>
</evidence>
<reference evidence="2" key="1">
    <citation type="submission" date="2014-03" db="EMBL/GenBank/DDBJ databases">
        <authorList>
            <person name="Aksoy S."/>
            <person name="Warren W."/>
            <person name="Wilson R.K."/>
        </authorList>
    </citation>
    <scope>NUCLEOTIDE SEQUENCE [LARGE SCALE GENOMIC DNA]</scope>
    <source>
        <strain evidence="2">IAEA</strain>
    </source>
</reference>
<reference evidence="1" key="2">
    <citation type="submission" date="2020-05" db="UniProtKB">
        <authorList>
            <consortium name="EnsemblMetazoa"/>
        </authorList>
    </citation>
    <scope>IDENTIFICATION</scope>
    <source>
        <strain evidence="1">IAEA</strain>
    </source>
</reference>
<dbReference type="VEuPathDB" id="VectorBase:GPAI047061"/>
<dbReference type="EnsemblMetazoa" id="GPAI047061-RA">
    <property type="protein sequence ID" value="GPAI047061-PA"/>
    <property type="gene ID" value="GPAI047061"/>
</dbReference>
<evidence type="ECO:0000313" key="1">
    <source>
        <dbReference type="EnsemblMetazoa" id="GPAI047061-PA"/>
    </source>
</evidence>